<organism evidence="1 2">
    <name type="scientific">Entomophthora muscae</name>
    <dbReference type="NCBI Taxonomy" id="34485"/>
    <lineage>
        <taxon>Eukaryota</taxon>
        <taxon>Fungi</taxon>
        <taxon>Fungi incertae sedis</taxon>
        <taxon>Zoopagomycota</taxon>
        <taxon>Entomophthoromycotina</taxon>
        <taxon>Entomophthoromycetes</taxon>
        <taxon>Entomophthorales</taxon>
        <taxon>Entomophthoraceae</taxon>
        <taxon>Entomophthora</taxon>
    </lineage>
</organism>
<evidence type="ECO:0000313" key="1">
    <source>
        <dbReference type="EMBL" id="KAJ9083610.1"/>
    </source>
</evidence>
<keyword evidence="1" id="KW-0378">Hydrolase</keyword>
<dbReference type="EC" id="3.2.1.14" evidence="1"/>
<keyword evidence="1" id="KW-0326">Glycosidase</keyword>
<name>A0ACC2UA70_9FUNG</name>
<dbReference type="EMBL" id="QTSX02000964">
    <property type="protein sequence ID" value="KAJ9083610.1"/>
    <property type="molecule type" value="Genomic_DNA"/>
</dbReference>
<dbReference type="Proteomes" id="UP001165960">
    <property type="component" value="Unassembled WGS sequence"/>
</dbReference>
<evidence type="ECO:0000313" key="2">
    <source>
        <dbReference type="Proteomes" id="UP001165960"/>
    </source>
</evidence>
<protein>
    <submittedName>
        <fullName evidence="1">Chitinase 4</fullName>
        <ecNumber evidence="1">3.2.1.14</ecNumber>
    </submittedName>
</protein>
<accession>A0ACC2UA70</accession>
<gene>
    <name evidence="1" type="primary">CHT4_5</name>
    <name evidence="1" type="ORF">DSO57_1032998</name>
</gene>
<proteinExistence type="predicted"/>
<reference evidence="1" key="1">
    <citation type="submission" date="2022-04" db="EMBL/GenBank/DDBJ databases">
        <title>Genome of the entomopathogenic fungus Entomophthora muscae.</title>
        <authorList>
            <person name="Elya C."/>
            <person name="Lovett B.R."/>
            <person name="Lee E."/>
            <person name="Macias A.M."/>
            <person name="Hajek A.E."/>
            <person name="De Bivort B.L."/>
            <person name="Kasson M.T."/>
            <person name="De Fine Licht H.H."/>
            <person name="Stajich J.E."/>
        </authorList>
    </citation>
    <scope>NUCLEOTIDE SEQUENCE</scope>
    <source>
        <strain evidence="1">Berkeley</strain>
    </source>
</reference>
<sequence>MWLLLILLTAWAAGQDYVNAIYYLGKGVPTAYDFATFDLDRVSHILYAFADISGNQAKLEVAQSVEKGKPVLGGHLGALMQIKKQHRHVKVGLSILGDFGSMVITQQGRTEFVGSVVDLMAQLGFDFVDLDWEFPVRGFDRLGVRGNPDDANNMLLLLQEFHRQFKDKLAFRAFITMAIPVPDYYLSVYKFNEINQYIEYYNTMTYDFSGPFTDYAYHASNLYSPKPGILSLNTSVSSMLKAGIPANKLVVGMPAYAVVFRGCKEKGLFSTYDKELTSKVGDNGYAAVSALKWDKIEDNWDDTAKASWGWFPEQKMFITYESTRSATLKVDYIKERQLKGAMVWSLAQDFPISNNRSIVTATTNALQSLDVSQNNVNYPDSIYENVRVFSFSQSHPLLPSPLLSIGFSLIYSLII</sequence>
<comment type="caution">
    <text evidence="1">The sequence shown here is derived from an EMBL/GenBank/DDBJ whole genome shotgun (WGS) entry which is preliminary data.</text>
</comment>
<keyword evidence="2" id="KW-1185">Reference proteome</keyword>